<proteinExistence type="predicted"/>
<feature type="compositionally biased region" description="Pro residues" evidence="1">
    <location>
        <begin position="298"/>
        <end position="309"/>
    </location>
</feature>
<feature type="compositionally biased region" description="Basic and acidic residues" evidence="1">
    <location>
        <begin position="580"/>
        <end position="607"/>
    </location>
</feature>
<feature type="compositionally biased region" description="Acidic residues" evidence="1">
    <location>
        <begin position="608"/>
        <end position="626"/>
    </location>
</feature>
<dbReference type="Proteomes" id="UP000799772">
    <property type="component" value="Unassembled WGS sequence"/>
</dbReference>
<feature type="region of interest" description="Disordered" evidence="1">
    <location>
        <begin position="577"/>
        <end position="626"/>
    </location>
</feature>
<reference evidence="2" key="1">
    <citation type="journal article" date="2020" name="Stud. Mycol.">
        <title>101 Dothideomycetes genomes: a test case for predicting lifestyles and emergence of pathogens.</title>
        <authorList>
            <person name="Haridas S."/>
            <person name="Albert R."/>
            <person name="Binder M."/>
            <person name="Bloem J."/>
            <person name="Labutti K."/>
            <person name="Salamov A."/>
            <person name="Andreopoulos B."/>
            <person name="Baker S."/>
            <person name="Barry K."/>
            <person name="Bills G."/>
            <person name="Bluhm B."/>
            <person name="Cannon C."/>
            <person name="Castanera R."/>
            <person name="Culley D."/>
            <person name="Daum C."/>
            <person name="Ezra D."/>
            <person name="Gonzalez J."/>
            <person name="Henrissat B."/>
            <person name="Kuo A."/>
            <person name="Liang C."/>
            <person name="Lipzen A."/>
            <person name="Lutzoni F."/>
            <person name="Magnuson J."/>
            <person name="Mondo S."/>
            <person name="Nolan M."/>
            <person name="Ohm R."/>
            <person name="Pangilinan J."/>
            <person name="Park H.-J."/>
            <person name="Ramirez L."/>
            <person name="Alfaro M."/>
            <person name="Sun H."/>
            <person name="Tritt A."/>
            <person name="Yoshinaga Y."/>
            <person name="Zwiers L.-H."/>
            <person name="Turgeon B."/>
            <person name="Goodwin S."/>
            <person name="Spatafora J."/>
            <person name="Crous P."/>
            <person name="Grigoriev I."/>
        </authorList>
    </citation>
    <scope>NUCLEOTIDE SEQUENCE</scope>
    <source>
        <strain evidence="2">CBS 133067</strain>
    </source>
</reference>
<name>A0A9P4ME15_9PEZI</name>
<protein>
    <submittedName>
        <fullName evidence="2">Uncharacterized protein</fullName>
    </submittedName>
</protein>
<dbReference type="AlphaFoldDB" id="A0A9P4ME15"/>
<comment type="caution">
    <text evidence="2">The sequence shown here is derived from an EMBL/GenBank/DDBJ whole genome shotgun (WGS) entry which is preliminary data.</text>
</comment>
<feature type="region of interest" description="Disordered" evidence="1">
    <location>
        <begin position="294"/>
        <end position="316"/>
    </location>
</feature>
<evidence type="ECO:0000313" key="2">
    <source>
        <dbReference type="EMBL" id="KAF2102174.1"/>
    </source>
</evidence>
<evidence type="ECO:0000313" key="3">
    <source>
        <dbReference type="Proteomes" id="UP000799772"/>
    </source>
</evidence>
<gene>
    <name evidence="2" type="ORF">NA57DRAFT_54098</name>
</gene>
<evidence type="ECO:0000256" key="1">
    <source>
        <dbReference type="SAM" id="MobiDB-lite"/>
    </source>
</evidence>
<sequence length="626" mass="70138">MSSSSVSTRRWLFFSRARRTPTRVSSDSSKTLTIYEALGATVHPQPKSAIWKLKPPSLRAAVNLSQRAFAPERRTFVASDGTTSMVNVSNAVNNNNLESMGNDEAIAQEIAEWARLTEQDWHWTASLRRANKIEKRGQGRTPGQSASSSSLHLLSPKMYESEELEAIELQQVAVQLLASCFTTPHDSAVSSLPSALYTDRSKVITSLRLHSQYRFSPASGYHARENSDAQAWPALTAIPLREEQLAEEVSRRRSLKKLEAEADRVESLEDFLNWIKETPLKPEEVVEARRQDSITRFPPGPYQPSSPPRPFRKSTLPDLSAYTNQQQNHGKSKALDNQTPFQGRNITTAVRGGIVKTSHNLRKVTNVSINPFHISLPLQQKRQLKLRRSKSLPSLPNNPTPGLINTVSTPHRTLRPKDNQFTTLPHGDASSSENERLSPFAHVQPHNRTGTFPHISRWARHIRRSSSAALLTAHSAAEGLGDIQGIDDDVSSRESGALDMLTAEEYLRQTAFDEIDEGRLWMESGRRASAGYGGYLQGGLKGRRWERECGRRHSSVGGDGLDLEREAWSWGYPDSASWKRAREMSEEDRRRGRWRDARSKSESRDEDLALDDPGLESEDDTSLLPA</sequence>
<dbReference type="OrthoDB" id="3946545at2759"/>
<accession>A0A9P4ME15</accession>
<organism evidence="2 3">
    <name type="scientific">Rhizodiscina lignyota</name>
    <dbReference type="NCBI Taxonomy" id="1504668"/>
    <lineage>
        <taxon>Eukaryota</taxon>
        <taxon>Fungi</taxon>
        <taxon>Dikarya</taxon>
        <taxon>Ascomycota</taxon>
        <taxon>Pezizomycotina</taxon>
        <taxon>Dothideomycetes</taxon>
        <taxon>Pleosporomycetidae</taxon>
        <taxon>Aulographales</taxon>
        <taxon>Rhizodiscinaceae</taxon>
        <taxon>Rhizodiscina</taxon>
    </lineage>
</organism>
<dbReference type="EMBL" id="ML978123">
    <property type="protein sequence ID" value="KAF2102174.1"/>
    <property type="molecule type" value="Genomic_DNA"/>
</dbReference>
<keyword evidence="3" id="KW-1185">Reference proteome</keyword>
<feature type="region of interest" description="Disordered" evidence="1">
    <location>
        <begin position="390"/>
        <end position="434"/>
    </location>
</feature>